<comment type="function">
    <text evidence="4">Specifically recognizes and binds N6-methyladenosine (m6A)-containing RNAs, and regulates mRNA stability. M6A is a modification present at internal sites of mRNAs and some non-coding RNAs and plays a role in mRNA stability and processing.</text>
</comment>
<dbReference type="Proteomes" id="UP000685013">
    <property type="component" value="Chromosome 10"/>
</dbReference>
<dbReference type="GO" id="GO:0003729">
    <property type="term" value="F:mRNA binding"/>
    <property type="evidence" value="ECO:0007669"/>
    <property type="project" value="UniProtKB-UniRule"/>
</dbReference>
<evidence type="ECO:0000259" key="6">
    <source>
        <dbReference type="PROSITE" id="PS50882"/>
    </source>
</evidence>
<dbReference type="InterPro" id="IPR007275">
    <property type="entry name" value="YTH_domain"/>
</dbReference>
<dbReference type="PANTHER" id="PTHR12357">
    <property type="entry name" value="YTH YT521-B HOMOLOGY DOMAIN-CONTAINING"/>
    <property type="match status" value="1"/>
</dbReference>
<comment type="caution">
    <text evidence="7">The sequence shown here is derived from an EMBL/GenBank/DDBJ whole genome shotgun (WGS) entry which is preliminary data.</text>
</comment>
<dbReference type="AlphaFoldDB" id="A0AAV6N1S3"/>
<dbReference type="GO" id="GO:0061157">
    <property type="term" value="P:mRNA destabilization"/>
    <property type="evidence" value="ECO:0007669"/>
    <property type="project" value="TreeGrafter"/>
</dbReference>
<keyword evidence="3 4" id="KW-0694">RNA-binding</keyword>
<feature type="compositionally biased region" description="Basic and acidic residues" evidence="5">
    <location>
        <begin position="1"/>
        <end position="24"/>
    </location>
</feature>
<name>A0AAV6N1S3_9ROSI</name>
<dbReference type="PANTHER" id="PTHR12357:SF77">
    <property type="entry name" value="YTH DOMAIN-CONTAINING FAMILY PROTEIN"/>
    <property type="match status" value="1"/>
</dbReference>
<comment type="subcellular location">
    <subcellularLocation>
        <location evidence="1">Cytoplasm</location>
    </subcellularLocation>
</comment>
<dbReference type="GO" id="GO:1990247">
    <property type="term" value="F:N6-methyladenosine-containing RNA reader activity"/>
    <property type="evidence" value="ECO:0007669"/>
    <property type="project" value="UniProtKB-UniRule"/>
</dbReference>
<dbReference type="CDD" id="cd21134">
    <property type="entry name" value="YTH"/>
    <property type="match status" value="1"/>
</dbReference>
<dbReference type="PROSITE" id="PS50882">
    <property type="entry name" value="YTH"/>
    <property type="match status" value="1"/>
</dbReference>
<evidence type="ECO:0000256" key="1">
    <source>
        <dbReference type="ARBA" id="ARBA00004496"/>
    </source>
</evidence>
<feature type="domain" description="YTH" evidence="6">
    <location>
        <begin position="370"/>
        <end position="507"/>
    </location>
</feature>
<dbReference type="InterPro" id="IPR045168">
    <property type="entry name" value="YTH_prot"/>
</dbReference>
<dbReference type="GO" id="GO:0005737">
    <property type="term" value="C:cytoplasm"/>
    <property type="evidence" value="ECO:0007669"/>
    <property type="project" value="UniProtKB-SubCell"/>
</dbReference>
<evidence type="ECO:0000256" key="5">
    <source>
        <dbReference type="SAM" id="MobiDB-lite"/>
    </source>
</evidence>
<comment type="similarity">
    <text evidence="4">Belongs to the YTHDF family.</text>
</comment>
<proteinExistence type="inferred from homology"/>
<reference evidence="7 8" key="1">
    <citation type="journal article" date="2021" name="Hortic Res">
        <title>The domestication of Cucurbita argyrosperma as revealed by the genome of its wild relative.</title>
        <authorList>
            <person name="Barrera-Redondo J."/>
            <person name="Sanchez-de la Vega G."/>
            <person name="Aguirre-Liguori J.A."/>
            <person name="Castellanos-Morales G."/>
            <person name="Gutierrez-Guerrero Y.T."/>
            <person name="Aguirre-Dugua X."/>
            <person name="Aguirre-Planter E."/>
            <person name="Tenaillon M.I."/>
            <person name="Lira-Saade R."/>
            <person name="Eguiarte L.E."/>
        </authorList>
    </citation>
    <scope>NUCLEOTIDE SEQUENCE [LARGE SCALE GENOMIC DNA]</scope>
    <source>
        <strain evidence="7">JBR-2021</strain>
    </source>
</reference>
<gene>
    <name evidence="7" type="primary">ECT3</name>
    <name evidence="7" type="ORF">SDJN03_15544</name>
</gene>
<evidence type="ECO:0000256" key="4">
    <source>
        <dbReference type="RuleBase" id="RU369095"/>
    </source>
</evidence>
<evidence type="ECO:0000313" key="8">
    <source>
        <dbReference type="Proteomes" id="UP000685013"/>
    </source>
</evidence>
<dbReference type="FunFam" id="3.10.590.10:FF:000001">
    <property type="entry name" value="YTH domain family 1, isoform CRA_a"/>
    <property type="match status" value="1"/>
</dbReference>
<keyword evidence="8" id="KW-1185">Reference proteome</keyword>
<evidence type="ECO:0000313" key="7">
    <source>
        <dbReference type="EMBL" id="KAG6590121.1"/>
    </source>
</evidence>
<sequence>MERSDEEHRIAPIGERSLRQDNLKEPQLSPKGGRIASTNPSPNAVSIGPSRDAIEKTMDAGTSISSVHPLNVYASHEPNVQYGGYGGSSAGSWDAYSQYVNADSFPVVSPVMYNDNPSIVFHSGYGFNPDMAYGQYSPVATPMPSVMLDGQVYPPQQVPFSPSYYTQQAAPCLPHGSSAVPVSPTEMISPESSTFDNMLYGPGTGFLLNFGSFGGGNLGSGSLTSPAAYPQPMGMLGSNDQNVGQVSLQQRHMHGFGLVSNAFDAQYPLSNSYQGSNFGGASISYPVVSDRSRLVLGKDRGRDRDRDSISVFNDPYGIFSDRNRGPRALKVKGKGELSAASGASKNDLSTSLISPDSYNRPNFATDYETAKFFVIKSFSEDNVHRSIKYKVWASTPHGNKKLDAAYREAKEMQGNCPVFLFFSVNASGQFCGVAEMAGPVDFEENVDYWQQDRWSGQFPVKWHIIKDVPNIRFRHVLLENNDSKPVTHSRDSQEVPLKQGIEMLKIFKDHDPRTSIIDDFDFYDERERILKERKTKQQLFATANSLNPLGDGSINPISDQFAQALRLDDNKKEKPEMEKGATSRIDASVSLDDSFLCAYLPIILLLNRFFEVSRILQQDRSMSLLQDGISDLQEHSPKPGPGFSIDISSCRCLKMTFKRSAFEVFSNGCRTITCVSLVALDDELDEIP</sequence>
<keyword evidence="2" id="KW-0963">Cytoplasm</keyword>
<feature type="region of interest" description="Disordered" evidence="5">
    <location>
        <begin position="1"/>
        <end position="49"/>
    </location>
</feature>
<protein>
    <recommendedName>
        <fullName evidence="4">YTH domain-containing family protein</fullName>
    </recommendedName>
</protein>
<evidence type="ECO:0000256" key="3">
    <source>
        <dbReference type="ARBA" id="ARBA00022884"/>
    </source>
</evidence>
<evidence type="ECO:0000256" key="2">
    <source>
        <dbReference type="ARBA" id="ARBA00022490"/>
    </source>
</evidence>
<accession>A0AAV6N1S3</accession>
<dbReference type="EMBL" id="JAGKQH010000010">
    <property type="protein sequence ID" value="KAG6590121.1"/>
    <property type="molecule type" value="Genomic_DNA"/>
</dbReference>
<dbReference type="Pfam" id="PF04146">
    <property type="entry name" value="YTH"/>
    <property type="match status" value="1"/>
</dbReference>
<feature type="non-terminal residue" evidence="7">
    <location>
        <position position="1"/>
    </location>
</feature>
<organism evidence="7 8">
    <name type="scientific">Cucurbita argyrosperma subsp. sororia</name>
    <dbReference type="NCBI Taxonomy" id="37648"/>
    <lineage>
        <taxon>Eukaryota</taxon>
        <taxon>Viridiplantae</taxon>
        <taxon>Streptophyta</taxon>
        <taxon>Embryophyta</taxon>
        <taxon>Tracheophyta</taxon>
        <taxon>Spermatophyta</taxon>
        <taxon>Magnoliopsida</taxon>
        <taxon>eudicotyledons</taxon>
        <taxon>Gunneridae</taxon>
        <taxon>Pentapetalae</taxon>
        <taxon>rosids</taxon>
        <taxon>fabids</taxon>
        <taxon>Cucurbitales</taxon>
        <taxon>Cucurbitaceae</taxon>
        <taxon>Cucurbiteae</taxon>
        <taxon>Cucurbita</taxon>
    </lineage>
</organism>